<evidence type="ECO:0000313" key="6">
    <source>
        <dbReference type="EMBL" id="CAA2110537.1"/>
    </source>
</evidence>
<evidence type="ECO:0000256" key="2">
    <source>
        <dbReference type="ARBA" id="ARBA00023125"/>
    </source>
</evidence>
<dbReference type="PROSITE" id="PS51077">
    <property type="entry name" value="HTH_ICLR"/>
    <property type="match status" value="1"/>
</dbReference>
<keyword evidence="3" id="KW-0804">Transcription</keyword>
<accession>A0A679JW53</accession>
<evidence type="ECO:0000259" key="4">
    <source>
        <dbReference type="PROSITE" id="PS51077"/>
    </source>
</evidence>
<dbReference type="SUPFAM" id="SSF55781">
    <property type="entry name" value="GAF domain-like"/>
    <property type="match status" value="1"/>
</dbReference>
<evidence type="ECO:0000256" key="1">
    <source>
        <dbReference type="ARBA" id="ARBA00023015"/>
    </source>
</evidence>
<proteinExistence type="predicted"/>
<dbReference type="PANTHER" id="PTHR30136">
    <property type="entry name" value="HELIX-TURN-HELIX TRANSCRIPTIONAL REGULATOR, ICLR FAMILY"/>
    <property type="match status" value="1"/>
</dbReference>
<dbReference type="EMBL" id="LR743508">
    <property type="protein sequence ID" value="CAA2110537.1"/>
    <property type="molecule type" value="Genomic_DNA"/>
</dbReference>
<reference evidence="6" key="1">
    <citation type="submission" date="2019-12" db="EMBL/GenBank/DDBJ databases">
        <authorList>
            <person name="Cremers G."/>
        </authorList>
    </citation>
    <scope>NUCLEOTIDE SEQUENCE</scope>
    <source>
        <strain evidence="6">Vvax</strain>
    </source>
</reference>
<evidence type="ECO:0000259" key="5">
    <source>
        <dbReference type="PROSITE" id="PS51078"/>
    </source>
</evidence>
<organism evidence="6">
    <name type="scientific">Variovorax paradoxus</name>
    <dbReference type="NCBI Taxonomy" id="34073"/>
    <lineage>
        <taxon>Bacteria</taxon>
        <taxon>Pseudomonadati</taxon>
        <taxon>Pseudomonadota</taxon>
        <taxon>Betaproteobacteria</taxon>
        <taxon>Burkholderiales</taxon>
        <taxon>Comamonadaceae</taxon>
        <taxon>Variovorax</taxon>
    </lineage>
</organism>
<dbReference type="Gene3D" id="1.10.10.10">
    <property type="entry name" value="Winged helix-like DNA-binding domain superfamily/Winged helix DNA-binding domain"/>
    <property type="match status" value="1"/>
</dbReference>
<name>A0A679JW53_VARPD</name>
<dbReference type="AlphaFoldDB" id="A0A679JW53"/>
<sequence>MLLALEIHGKEMASTLNRSLERGIEILRAFRPGSALLGNGEIAERTGLSPATVSRLTQTLVVAGMLAHDRNARAYRLAAPVLSLAHAMRTGSLVLQAAAPLMRALAEKLRINVGLAVADRTEMVYLESIRYNRRASLRNVVSGQRVPIELTSLGRAWLAVAPADVREALYADFAARRADWPRLHSDIQKAIANVQQRGWCATSWQPEVVALATPLKLGVEWGYVLNVSVSSTESPGDVAAELHAPLLALSAKITRAVDARELAVSGRGNAN</sequence>
<dbReference type="GO" id="GO:0003700">
    <property type="term" value="F:DNA-binding transcription factor activity"/>
    <property type="evidence" value="ECO:0007669"/>
    <property type="project" value="TreeGrafter"/>
</dbReference>
<dbReference type="InterPro" id="IPR050707">
    <property type="entry name" value="HTH_MetabolicPath_Reg"/>
</dbReference>
<dbReference type="RefSeq" id="WP_425337108.1">
    <property type="nucleotide sequence ID" value="NZ_LR743508.1"/>
</dbReference>
<dbReference type="SMART" id="SM00346">
    <property type="entry name" value="HTH_ICLR"/>
    <property type="match status" value="1"/>
</dbReference>
<dbReference type="Gene3D" id="3.30.450.40">
    <property type="match status" value="1"/>
</dbReference>
<dbReference type="InterPro" id="IPR005471">
    <property type="entry name" value="Tscrpt_reg_IclR_N"/>
</dbReference>
<feature type="domain" description="IclR-ED" evidence="5">
    <location>
        <begin position="80"/>
        <end position="259"/>
    </location>
</feature>
<keyword evidence="2" id="KW-0238">DNA-binding</keyword>
<dbReference type="GO" id="GO:0003677">
    <property type="term" value="F:DNA binding"/>
    <property type="evidence" value="ECO:0007669"/>
    <property type="project" value="UniProtKB-KW"/>
</dbReference>
<feature type="domain" description="HTH iclR-type" evidence="4">
    <location>
        <begin position="17"/>
        <end position="79"/>
    </location>
</feature>
<protein>
    <submittedName>
        <fullName evidence="6">HTH-type transcriptional regulator TsaQ1/TsaQ2</fullName>
    </submittedName>
</protein>
<gene>
    <name evidence="6" type="primary">tsaQ1_2</name>
    <name evidence="6" type="ORF">VVAX_06774</name>
</gene>
<dbReference type="SUPFAM" id="SSF46785">
    <property type="entry name" value="Winged helix' DNA-binding domain"/>
    <property type="match status" value="1"/>
</dbReference>
<dbReference type="PROSITE" id="PS51078">
    <property type="entry name" value="ICLR_ED"/>
    <property type="match status" value="1"/>
</dbReference>
<keyword evidence="1" id="KW-0805">Transcription regulation</keyword>
<evidence type="ECO:0000256" key="3">
    <source>
        <dbReference type="ARBA" id="ARBA00023163"/>
    </source>
</evidence>
<dbReference type="InterPro" id="IPR029016">
    <property type="entry name" value="GAF-like_dom_sf"/>
</dbReference>
<dbReference type="Pfam" id="PF01614">
    <property type="entry name" value="IclR_C"/>
    <property type="match status" value="1"/>
</dbReference>
<dbReference type="PANTHER" id="PTHR30136:SF33">
    <property type="entry name" value="TRANSCRIPTIONAL REGULATORY PROTEIN"/>
    <property type="match status" value="1"/>
</dbReference>
<dbReference type="InterPro" id="IPR036388">
    <property type="entry name" value="WH-like_DNA-bd_sf"/>
</dbReference>
<dbReference type="InterPro" id="IPR036390">
    <property type="entry name" value="WH_DNA-bd_sf"/>
</dbReference>
<dbReference type="GO" id="GO:0045892">
    <property type="term" value="P:negative regulation of DNA-templated transcription"/>
    <property type="evidence" value="ECO:0007669"/>
    <property type="project" value="TreeGrafter"/>
</dbReference>
<dbReference type="Pfam" id="PF09339">
    <property type="entry name" value="HTH_IclR"/>
    <property type="match status" value="1"/>
</dbReference>
<dbReference type="InterPro" id="IPR014757">
    <property type="entry name" value="Tscrpt_reg_IclR_C"/>
</dbReference>